<evidence type="ECO:0000313" key="3">
    <source>
        <dbReference type="EMBL" id="ERM03264.1"/>
    </source>
</evidence>
<protein>
    <submittedName>
        <fullName evidence="3">Epimerase</fullName>
    </submittedName>
</protein>
<name>U4VG34_9HYPH</name>
<gene>
    <name evidence="3" type="ORF">Q644_12230</name>
</gene>
<evidence type="ECO:0000259" key="2">
    <source>
        <dbReference type="Pfam" id="PF01370"/>
    </source>
</evidence>
<comment type="caution">
    <text evidence="3">The sequence shown here is derived from an EMBL/GenBank/DDBJ whole genome shotgun (WGS) entry which is preliminary data.</text>
</comment>
<evidence type="ECO:0000256" key="1">
    <source>
        <dbReference type="ARBA" id="ARBA00023027"/>
    </source>
</evidence>
<dbReference type="PATRIC" id="fig|1337887.3.peg.649"/>
<dbReference type="EMBL" id="ASXJ01000027">
    <property type="protein sequence ID" value="ERM03264.1"/>
    <property type="molecule type" value="Genomic_DNA"/>
</dbReference>
<dbReference type="InterPro" id="IPR036291">
    <property type="entry name" value="NAD(P)-bd_dom_sf"/>
</dbReference>
<dbReference type="Gene3D" id="3.40.50.720">
    <property type="entry name" value="NAD(P)-binding Rossmann-like Domain"/>
    <property type="match status" value="1"/>
</dbReference>
<sequence length="327" mass="35780">MKAIVTGAAGFIGFHTAQRLLDEGWQVVGIDNVNDYYPVALKETRLSKLHLRDGFRFAKADISDAAALTAAIGSDRDADVIVHLAAQAGVRYSIENPPSAYISANVQGQITVFETALRLEKRPPVVYASSSSVYGANEKVPFSESDPVDHPVSIYAATKRSGELLAYSYRHVHKLHSAGLRFFTVYGPYGRPDMAPWLFTSAILKGEPIRVFNNGEMQRDFTFVEDIVSGGVVGAVRRIVDKPGDTAPVYNLGNNRPVMLNDFIAAIEKATGKEAIRKLEPMPAADVPRTYADITLAARDLGFSPKTTLDQGIPLFVEWFRGYNGAR</sequence>
<dbReference type="Pfam" id="PF01370">
    <property type="entry name" value="Epimerase"/>
    <property type="match status" value="1"/>
</dbReference>
<dbReference type="PANTHER" id="PTHR43574">
    <property type="entry name" value="EPIMERASE-RELATED"/>
    <property type="match status" value="1"/>
</dbReference>
<proteinExistence type="predicted"/>
<accession>U4VG34</accession>
<dbReference type="PRINTS" id="PR01713">
    <property type="entry name" value="NUCEPIMERASE"/>
</dbReference>
<keyword evidence="1" id="KW-0520">NAD</keyword>
<dbReference type="Gene3D" id="3.90.25.10">
    <property type="entry name" value="UDP-galactose 4-epimerase, domain 1"/>
    <property type="match status" value="1"/>
</dbReference>
<dbReference type="SUPFAM" id="SSF51735">
    <property type="entry name" value="NAD(P)-binding Rossmann-fold domains"/>
    <property type="match status" value="1"/>
</dbReference>
<dbReference type="InterPro" id="IPR001509">
    <property type="entry name" value="Epimerase_deHydtase"/>
</dbReference>
<evidence type="ECO:0000313" key="4">
    <source>
        <dbReference type="Proteomes" id="UP000016842"/>
    </source>
</evidence>
<organism evidence="3 4">
    <name type="scientific">Brucella intermedia 229E</name>
    <dbReference type="NCBI Taxonomy" id="1337887"/>
    <lineage>
        <taxon>Bacteria</taxon>
        <taxon>Pseudomonadati</taxon>
        <taxon>Pseudomonadota</taxon>
        <taxon>Alphaproteobacteria</taxon>
        <taxon>Hyphomicrobiales</taxon>
        <taxon>Brucellaceae</taxon>
        <taxon>Brucella/Ochrobactrum group</taxon>
        <taxon>Brucella</taxon>
    </lineage>
</organism>
<dbReference type="AlphaFoldDB" id="U4VG34"/>
<feature type="domain" description="NAD-dependent epimerase/dehydratase" evidence="2">
    <location>
        <begin position="4"/>
        <end position="231"/>
    </location>
</feature>
<reference evidence="3 4" key="1">
    <citation type="journal article" date="2014" name="FEMS Microbiol. Lett.">
        <title>Genome sequencing analysis reveals virulence-related gene content of Ochrobactrum intermedium strain 229E, a urease-positive strain isolated from the human gastric niche.</title>
        <authorList>
            <person name="Kulkarni G.J."/>
            <person name="Shetty S."/>
            <person name="Dharne M.S."/>
            <person name="Shouche Y.S."/>
        </authorList>
    </citation>
    <scope>NUCLEOTIDE SEQUENCE [LARGE SCALE GENOMIC DNA]</scope>
    <source>
        <strain evidence="3 4">229E</strain>
    </source>
</reference>
<dbReference type="Proteomes" id="UP000016842">
    <property type="component" value="Unassembled WGS sequence"/>
</dbReference>